<organism evidence="1">
    <name type="scientific">uncultured Caudovirales phage</name>
    <dbReference type="NCBI Taxonomy" id="2100421"/>
    <lineage>
        <taxon>Viruses</taxon>
        <taxon>Duplodnaviria</taxon>
        <taxon>Heunggongvirae</taxon>
        <taxon>Uroviricota</taxon>
        <taxon>Caudoviricetes</taxon>
        <taxon>Peduoviridae</taxon>
        <taxon>Maltschvirus</taxon>
        <taxon>Maltschvirus maltsch</taxon>
    </lineage>
</organism>
<name>A0A6J5L2E6_9CAUD</name>
<proteinExistence type="predicted"/>
<gene>
    <name evidence="1" type="ORF">UFOVP99_41</name>
</gene>
<evidence type="ECO:0008006" key="2">
    <source>
        <dbReference type="Google" id="ProtNLM"/>
    </source>
</evidence>
<evidence type="ECO:0000313" key="1">
    <source>
        <dbReference type="EMBL" id="CAB4128531.1"/>
    </source>
</evidence>
<accession>A0A6J5L2E6</accession>
<dbReference type="EMBL" id="LR796221">
    <property type="protein sequence ID" value="CAB4128531.1"/>
    <property type="molecule type" value="Genomic_DNA"/>
</dbReference>
<sequence length="105" mass="11907">MRTPRRPWTEAEDAELRLEFCKINGSFRAVGERVDRSEMAVRNRASVLGLTRPRANYTGKAYVPPAASSTPKRRCLSCRESFQPAHRGLFVCDPCKTTVHWRAGL</sequence>
<reference evidence="1" key="1">
    <citation type="submission" date="2020-04" db="EMBL/GenBank/DDBJ databases">
        <authorList>
            <person name="Chiriac C."/>
            <person name="Salcher M."/>
            <person name="Ghai R."/>
            <person name="Kavagutti S V."/>
        </authorList>
    </citation>
    <scope>NUCLEOTIDE SEQUENCE</scope>
</reference>
<protein>
    <recommendedName>
        <fullName evidence="2">Myb-like domain-containing protein</fullName>
    </recommendedName>
</protein>